<feature type="domain" description="NYN" evidence="1">
    <location>
        <begin position="76"/>
        <end position="194"/>
    </location>
</feature>
<protein>
    <submittedName>
        <fullName evidence="3 4">Uncharacterized protein LOC108847094 isoform X1</fullName>
    </submittedName>
</protein>
<dbReference type="RefSeq" id="XP_056862161.1">
    <property type="nucleotide sequence ID" value="XM_057006181.1"/>
</dbReference>
<dbReference type="RefSeq" id="XP_056862160.1">
    <property type="nucleotide sequence ID" value="XM_057006180.1"/>
</dbReference>
<dbReference type="RefSeq" id="XP_056862164.1">
    <property type="nucleotide sequence ID" value="XM_057006184.1"/>
</dbReference>
<evidence type="ECO:0000313" key="7">
    <source>
        <dbReference type="RefSeq" id="XP_056862161.1"/>
    </source>
</evidence>
<dbReference type="PANTHER" id="PTHR14379">
    <property type="entry name" value="LIMKAIN B LKAP"/>
    <property type="match status" value="1"/>
</dbReference>
<dbReference type="PANTHER" id="PTHR14379:SF78">
    <property type="entry name" value="NYN DOMAIN-CONTAINING PROTEIN"/>
    <property type="match status" value="1"/>
</dbReference>
<proteinExistence type="predicted"/>
<evidence type="ECO:0000313" key="3">
    <source>
        <dbReference type="RefSeq" id="XP_018475767.1"/>
    </source>
</evidence>
<evidence type="ECO:0000313" key="4">
    <source>
        <dbReference type="RefSeq" id="XP_018475770.1"/>
    </source>
</evidence>
<dbReference type="GO" id="GO:0010468">
    <property type="term" value="P:regulation of gene expression"/>
    <property type="evidence" value="ECO:0007669"/>
    <property type="project" value="InterPro"/>
</dbReference>
<evidence type="ECO:0000313" key="2">
    <source>
        <dbReference type="Proteomes" id="UP000504610"/>
    </source>
</evidence>
<name>A0A6J0MTI2_RAPSA</name>
<dbReference type="Proteomes" id="UP000504610">
    <property type="component" value="Chromosome 3"/>
</dbReference>
<evidence type="ECO:0000313" key="5">
    <source>
        <dbReference type="RefSeq" id="XP_018475773.1"/>
    </source>
</evidence>
<evidence type="ECO:0000313" key="10">
    <source>
        <dbReference type="RefSeq" id="XP_056862164.1"/>
    </source>
</evidence>
<reference evidence="3 4" key="2">
    <citation type="submission" date="2025-04" db="UniProtKB">
        <authorList>
            <consortium name="RefSeq"/>
        </authorList>
    </citation>
    <scope>IDENTIFICATION</scope>
    <source>
        <tissue evidence="3 4">Leaf</tissue>
    </source>
</reference>
<dbReference type="GO" id="GO:0005777">
    <property type="term" value="C:peroxisome"/>
    <property type="evidence" value="ECO:0007669"/>
    <property type="project" value="InterPro"/>
</dbReference>
<sequence length="306" mass="34885">MLFRTPHNDFVGKCRVTLKLIYFPNCRSHVRTDTERNVTPMHFWRLSFCTSQPWRLVKKERMSRNHKAAPEYANSKTAVWWDMDTCPVPDGYDAGRVRPSIEGALKELGYYGPVTITAMGNLKEAPPHLLQRLSSTGILVQHAIPDWVATLIFSDVMEFKRNNPPPATIMLISDKVDRELSFRLCRNQQIQRGYNLVRARSFCGNPSRLYHTADWRWKTILEEAADSVSQDTTTSSVLRKCSSSVDSSALSSFVCRACKFTGLSVASFTSHLSTEEHEPYPHLLVSNTFFSLSNYFLFLSTEDGEI</sequence>
<dbReference type="GO" id="GO:0004540">
    <property type="term" value="F:RNA nuclease activity"/>
    <property type="evidence" value="ECO:0007669"/>
    <property type="project" value="InterPro"/>
</dbReference>
<dbReference type="AlphaFoldDB" id="A0A6J0MTI2"/>
<organism evidence="2 3">
    <name type="scientific">Raphanus sativus</name>
    <name type="common">Radish</name>
    <name type="synonym">Raphanus raphanistrum var. sativus</name>
    <dbReference type="NCBI Taxonomy" id="3726"/>
    <lineage>
        <taxon>Eukaryota</taxon>
        <taxon>Viridiplantae</taxon>
        <taxon>Streptophyta</taxon>
        <taxon>Embryophyta</taxon>
        <taxon>Tracheophyta</taxon>
        <taxon>Spermatophyta</taxon>
        <taxon>Magnoliopsida</taxon>
        <taxon>eudicotyledons</taxon>
        <taxon>Gunneridae</taxon>
        <taxon>Pentapetalae</taxon>
        <taxon>rosids</taxon>
        <taxon>malvids</taxon>
        <taxon>Brassicales</taxon>
        <taxon>Brassicaceae</taxon>
        <taxon>Brassiceae</taxon>
        <taxon>Raphanus</taxon>
    </lineage>
</organism>
<dbReference type="Pfam" id="PF01936">
    <property type="entry name" value="NYN"/>
    <property type="match status" value="1"/>
</dbReference>
<dbReference type="KEGG" id="rsz:108847094"/>
<dbReference type="CDD" id="cd10910">
    <property type="entry name" value="PIN_limkain_b1_N_like"/>
    <property type="match status" value="1"/>
</dbReference>
<dbReference type="RefSeq" id="XP_018475767.1">
    <property type="nucleotide sequence ID" value="XM_018620265.2"/>
</dbReference>
<evidence type="ECO:0000313" key="6">
    <source>
        <dbReference type="RefSeq" id="XP_056862160.1"/>
    </source>
</evidence>
<keyword evidence="2" id="KW-1185">Reference proteome</keyword>
<dbReference type="RefSeq" id="XP_056862162.1">
    <property type="nucleotide sequence ID" value="XM_057006182.1"/>
</dbReference>
<dbReference type="RefSeq" id="XP_018475770.1">
    <property type="nucleotide sequence ID" value="XM_018620268.2"/>
</dbReference>
<evidence type="ECO:0000313" key="9">
    <source>
        <dbReference type="RefSeq" id="XP_056862163.1"/>
    </source>
</evidence>
<dbReference type="OrthoDB" id="1105783at2759"/>
<evidence type="ECO:0000313" key="8">
    <source>
        <dbReference type="RefSeq" id="XP_056862162.1"/>
    </source>
</evidence>
<evidence type="ECO:0000259" key="1">
    <source>
        <dbReference type="Pfam" id="PF01936"/>
    </source>
</evidence>
<dbReference type="InterPro" id="IPR024768">
    <property type="entry name" value="Marf1"/>
</dbReference>
<dbReference type="RefSeq" id="XP_018475773.1">
    <property type="nucleotide sequence ID" value="XM_018620271.2"/>
</dbReference>
<dbReference type="GeneID" id="108847094"/>
<dbReference type="RefSeq" id="XP_056862165.1">
    <property type="nucleotide sequence ID" value="XM_057006185.1"/>
</dbReference>
<accession>A0A6J0MTI2</accession>
<reference evidence="2" key="1">
    <citation type="journal article" date="2019" name="Database">
        <title>The radish genome database (RadishGD): an integrated information resource for radish genomics.</title>
        <authorList>
            <person name="Yu H.J."/>
            <person name="Baek S."/>
            <person name="Lee Y.J."/>
            <person name="Cho A."/>
            <person name="Mun J.H."/>
        </authorList>
    </citation>
    <scope>NUCLEOTIDE SEQUENCE [LARGE SCALE GENOMIC DNA]</scope>
    <source>
        <strain evidence="2">cv. WK10039</strain>
    </source>
</reference>
<dbReference type="InterPro" id="IPR021139">
    <property type="entry name" value="NYN"/>
</dbReference>
<dbReference type="RefSeq" id="XP_056862163.1">
    <property type="nucleotide sequence ID" value="XM_057006183.1"/>
</dbReference>
<evidence type="ECO:0000313" key="11">
    <source>
        <dbReference type="RefSeq" id="XP_056862165.1"/>
    </source>
</evidence>
<gene>
    <name evidence="3 4 5 6 7 8 9 10 11" type="primary">LOC108847094</name>
</gene>